<evidence type="ECO:0000256" key="2">
    <source>
        <dbReference type="ARBA" id="ARBA00022475"/>
    </source>
</evidence>
<evidence type="ECO:0000256" key="1">
    <source>
        <dbReference type="ARBA" id="ARBA00004651"/>
    </source>
</evidence>
<dbReference type="PANTHER" id="PTHR14969">
    <property type="entry name" value="SPHINGOSINE-1-PHOSPHATE PHOSPHOHYDROLASE"/>
    <property type="match status" value="1"/>
</dbReference>
<feature type="transmembrane region" description="Helical" evidence="7">
    <location>
        <begin position="100"/>
        <end position="118"/>
    </location>
</feature>
<dbReference type="InterPro" id="IPR036938">
    <property type="entry name" value="PAP2/HPO_sf"/>
</dbReference>
<feature type="domain" description="Phosphatidic acid phosphatase type 2/haloperoxidase" evidence="8">
    <location>
        <begin position="57"/>
        <end position="167"/>
    </location>
</feature>
<name>A0ABP4Y7G3_9MICO</name>
<dbReference type="SUPFAM" id="SSF48317">
    <property type="entry name" value="Acid phosphatase/Vanadium-dependent haloperoxidase"/>
    <property type="match status" value="1"/>
</dbReference>
<evidence type="ECO:0000256" key="7">
    <source>
        <dbReference type="SAM" id="Phobius"/>
    </source>
</evidence>
<evidence type="ECO:0000256" key="5">
    <source>
        <dbReference type="ARBA" id="ARBA00022989"/>
    </source>
</evidence>
<protein>
    <recommendedName>
        <fullName evidence="8">Phosphatidic acid phosphatase type 2/haloperoxidase domain-containing protein</fullName>
    </recommendedName>
</protein>
<keyword evidence="4" id="KW-0378">Hydrolase</keyword>
<gene>
    <name evidence="9" type="ORF">GCM10009811_28230</name>
</gene>
<feature type="transmembrane region" description="Helical" evidence="7">
    <location>
        <begin position="125"/>
        <end position="146"/>
    </location>
</feature>
<dbReference type="RefSeq" id="WP_425564449.1">
    <property type="nucleotide sequence ID" value="NZ_BAAAPO010000042.1"/>
</dbReference>
<keyword evidence="10" id="KW-1185">Reference proteome</keyword>
<dbReference type="SMART" id="SM00014">
    <property type="entry name" value="acidPPc"/>
    <property type="match status" value="1"/>
</dbReference>
<keyword evidence="2" id="KW-1003">Cell membrane</keyword>
<dbReference type="Pfam" id="PF01569">
    <property type="entry name" value="PAP2"/>
    <property type="match status" value="1"/>
</dbReference>
<keyword evidence="6 7" id="KW-0472">Membrane</keyword>
<reference evidence="10" key="1">
    <citation type="journal article" date="2019" name="Int. J. Syst. Evol. Microbiol.">
        <title>The Global Catalogue of Microorganisms (GCM) 10K type strain sequencing project: providing services to taxonomists for standard genome sequencing and annotation.</title>
        <authorList>
            <consortium name="The Broad Institute Genomics Platform"/>
            <consortium name="The Broad Institute Genome Sequencing Center for Infectious Disease"/>
            <person name="Wu L."/>
            <person name="Ma J."/>
        </authorList>
    </citation>
    <scope>NUCLEOTIDE SEQUENCE [LARGE SCALE GENOMIC DNA]</scope>
    <source>
        <strain evidence="10">JCM 15592</strain>
    </source>
</reference>
<evidence type="ECO:0000256" key="4">
    <source>
        <dbReference type="ARBA" id="ARBA00022801"/>
    </source>
</evidence>
<evidence type="ECO:0000259" key="8">
    <source>
        <dbReference type="SMART" id="SM00014"/>
    </source>
</evidence>
<feature type="transmembrane region" description="Helical" evidence="7">
    <location>
        <begin position="152"/>
        <end position="170"/>
    </location>
</feature>
<keyword evidence="3 7" id="KW-0812">Transmembrane</keyword>
<proteinExistence type="predicted"/>
<dbReference type="EMBL" id="BAAAPO010000042">
    <property type="protein sequence ID" value="GAA1802866.1"/>
    <property type="molecule type" value="Genomic_DNA"/>
</dbReference>
<organism evidence="9 10">
    <name type="scientific">Nostocoides veronense</name>
    <dbReference type="NCBI Taxonomy" id="330836"/>
    <lineage>
        <taxon>Bacteria</taxon>
        <taxon>Bacillati</taxon>
        <taxon>Actinomycetota</taxon>
        <taxon>Actinomycetes</taxon>
        <taxon>Micrococcales</taxon>
        <taxon>Intrasporangiaceae</taxon>
        <taxon>Nostocoides</taxon>
    </lineage>
</organism>
<evidence type="ECO:0000313" key="9">
    <source>
        <dbReference type="EMBL" id="GAA1802866.1"/>
    </source>
</evidence>
<dbReference type="InterPro" id="IPR000326">
    <property type="entry name" value="PAP2/HPO"/>
</dbReference>
<accession>A0ABP4Y7G3</accession>
<sequence length="189" mass="19910">MVAEPSYTYARPRVARSGAKSALRGEIPAVCRPRPPRRSAPWAGLTLLVCRPPRSRVRPRASLISWATTPRVKEAIGRERPAYDNPVWSTDGLSFPSGHASNAACAAVLAAGILIPLITTHHQRAATVLAAPFALLTGLDRILLGVHYPSDVLAGWCLGAGIALLGVAGARLHPVTNRRADGPAVRGAA</sequence>
<dbReference type="Proteomes" id="UP001499938">
    <property type="component" value="Unassembled WGS sequence"/>
</dbReference>
<evidence type="ECO:0000256" key="3">
    <source>
        <dbReference type="ARBA" id="ARBA00022692"/>
    </source>
</evidence>
<evidence type="ECO:0000313" key="10">
    <source>
        <dbReference type="Proteomes" id="UP001499938"/>
    </source>
</evidence>
<keyword evidence="5 7" id="KW-1133">Transmembrane helix</keyword>
<comment type="caution">
    <text evidence="9">The sequence shown here is derived from an EMBL/GenBank/DDBJ whole genome shotgun (WGS) entry which is preliminary data.</text>
</comment>
<dbReference type="Gene3D" id="1.20.144.10">
    <property type="entry name" value="Phosphatidic acid phosphatase type 2/haloperoxidase"/>
    <property type="match status" value="1"/>
</dbReference>
<evidence type="ECO:0000256" key="6">
    <source>
        <dbReference type="ARBA" id="ARBA00023136"/>
    </source>
</evidence>
<dbReference type="PANTHER" id="PTHR14969:SF62">
    <property type="entry name" value="DECAPRENYLPHOSPHORYL-5-PHOSPHORIBOSE PHOSPHATASE RV3807C-RELATED"/>
    <property type="match status" value="1"/>
</dbReference>
<comment type="subcellular location">
    <subcellularLocation>
        <location evidence="1">Cell membrane</location>
        <topology evidence="1">Multi-pass membrane protein</topology>
    </subcellularLocation>
</comment>